<evidence type="ECO:0000313" key="1">
    <source>
        <dbReference type="EMBL" id="QLK25609.1"/>
    </source>
</evidence>
<accession>A0A7D6CPQ0</accession>
<name>A0A7D6CPQ0_9EURY</name>
<protein>
    <submittedName>
        <fullName evidence="1">Uncharacterized protein</fullName>
    </submittedName>
</protein>
<keyword evidence="2" id="KW-1185">Reference proteome</keyword>
<dbReference type="OrthoDB" id="169065at2157"/>
<proteinExistence type="predicted"/>
<dbReference type="EMBL" id="CP059154">
    <property type="protein sequence ID" value="QLK25609.1"/>
    <property type="molecule type" value="Genomic_DNA"/>
</dbReference>
<sequence length="73" mass="8725">MNRPSADAGDMRWGWICPLCKTDASVTRDLDSETFRWECDDDHCEAIGFGFSSRRRARLALREYRERYENIYR</sequence>
<dbReference type="GeneID" id="56144784"/>
<dbReference type="Proteomes" id="UP000510869">
    <property type="component" value="Chromosome"/>
</dbReference>
<reference evidence="1 2" key="1">
    <citation type="submission" date="2020-07" db="EMBL/GenBank/DDBJ databases">
        <title>Natrinema (YPL30) sp. nov. and Haloterrigena xxxxxx (YPL8) sp. nov., isolated from a salt mine.</title>
        <authorList>
            <person name="Cui H."/>
        </authorList>
    </citation>
    <scope>NUCLEOTIDE SEQUENCE [LARGE SCALE GENOMIC DNA]</scope>
    <source>
        <strain evidence="1 2">YPL13</strain>
    </source>
</reference>
<gene>
    <name evidence="1" type="ORF">HYG81_16225</name>
</gene>
<dbReference type="KEGG" id="nay:HYG81_16225"/>
<evidence type="ECO:0000313" key="2">
    <source>
        <dbReference type="Proteomes" id="UP000510869"/>
    </source>
</evidence>
<dbReference type="RefSeq" id="WP_180840796.1">
    <property type="nucleotide sequence ID" value="NZ_CP059154.1"/>
</dbReference>
<dbReference type="AlphaFoldDB" id="A0A7D6CPQ0"/>
<organism evidence="1 2">
    <name type="scientific">Natrinema zhouii</name>
    <dbReference type="NCBI Taxonomy" id="1710539"/>
    <lineage>
        <taxon>Archaea</taxon>
        <taxon>Methanobacteriati</taxon>
        <taxon>Methanobacteriota</taxon>
        <taxon>Stenosarchaea group</taxon>
        <taxon>Halobacteria</taxon>
        <taxon>Halobacteriales</taxon>
        <taxon>Natrialbaceae</taxon>
        <taxon>Natrinema</taxon>
    </lineage>
</organism>